<keyword evidence="4" id="KW-0560">Oxidoreductase</keyword>
<keyword evidence="2" id="KW-0285">Flavoprotein</keyword>
<dbReference type="Proteomes" id="UP000295626">
    <property type="component" value="Unassembled WGS sequence"/>
</dbReference>
<dbReference type="InterPro" id="IPR036188">
    <property type="entry name" value="FAD/NAD-bd_sf"/>
</dbReference>
<evidence type="ECO:0000256" key="5">
    <source>
        <dbReference type="SAM" id="MobiDB-lite"/>
    </source>
</evidence>
<dbReference type="SUPFAM" id="SSF51905">
    <property type="entry name" value="FAD/NAD(P)-binding domain"/>
    <property type="match status" value="1"/>
</dbReference>
<dbReference type="Pfam" id="PF05199">
    <property type="entry name" value="GMC_oxred_C"/>
    <property type="match status" value="1"/>
</dbReference>
<comment type="caution">
    <text evidence="7">The sequence shown here is derived from an EMBL/GenBank/DDBJ whole genome shotgun (WGS) entry which is preliminary data.</text>
</comment>
<evidence type="ECO:0000256" key="3">
    <source>
        <dbReference type="ARBA" id="ARBA00022827"/>
    </source>
</evidence>
<evidence type="ECO:0000313" key="7">
    <source>
        <dbReference type="EMBL" id="TDB83719.1"/>
    </source>
</evidence>
<dbReference type="SUPFAM" id="SSF54373">
    <property type="entry name" value="FAD-linked reductases, C-terminal domain"/>
    <property type="match status" value="1"/>
</dbReference>
<dbReference type="InterPro" id="IPR017896">
    <property type="entry name" value="4Fe4S_Fe-S-bd"/>
</dbReference>
<evidence type="ECO:0000256" key="2">
    <source>
        <dbReference type="ARBA" id="ARBA00022630"/>
    </source>
</evidence>
<feature type="compositionally biased region" description="Basic and acidic residues" evidence="5">
    <location>
        <begin position="268"/>
        <end position="278"/>
    </location>
</feature>
<dbReference type="PANTHER" id="PTHR46056">
    <property type="entry name" value="LONG-CHAIN-ALCOHOL OXIDASE"/>
    <property type="match status" value="1"/>
</dbReference>
<feature type="non-terminal residue" evidence="7">
    <location>
        <position position="1"/>
    </location>
</feature>
<comment type="similarity">
    <text evidence="1">Belongs to the GMC oxidoreductase family.</text>
</comment>
<dbReference type="EMBL" id="SMKE01000896">
    <property type="protein sequence ID" value="TDB83719.1"/>
    <property type="molecule type" value="Genomic_DNA"/>
</dbReference>
<keyword evidence="3" id="KW-0274">FAD</keyword>
<dbReference type="PROSITE" id="PS51379">
    <property type="entry name" value="4FE4S_FER_2"/>
    <property type="match status" value="1"/>
</dbReference>
<dbReference type="InterPro" id="IPR007867">
    <property type="entry name" value="GMC_OxRtase_C"/>
</dbReference>
<organism evidence="7 8">
    <name type="scientific">Micromonospora fluostatini</name>
    <dbReference type="NCBI Taxonomy" id="1629071"/>
    <lineage>
        <taxon>Bacteria</taxon>
        <taxon>Bacillati</taxon>
        <taxon>Actinomycetota</taxon>
        <taxon>Actinomycetes</taxon>
        <taxon>Micromonosporales</taxon>
        <taxon>Micromonosporaceae</taxon>
        <taxon>Micromonospora</taxon>
    </lineage>
</organism>
<evidence type="ECO:0000256" key="4">
    <source>
        <dbReference type="ARBA" id="ARBA00023002"/>
    </source>
</evidence>
<sequence>ITSVPYRGRPRCHRCGPCNEHVCPTGARADLATLLLDPLVAEGSLSVRLASRALRINLARCGVAGSVEWLDLRHRTRHTTRARAVVVAANAVQSAALLLRSTGPGAAHGLGNGHDMVGRGLSFKVSGYRWGRVPAPDTGRPENGPFSSVAFSDYYLDPEIPSGLGGMLYEADPVRDRYRDGRLTLRLHFLAGDQPRARNRVRLATRRDAFGVPRLVMDYRTHPVDESRRDHLAGHAVDLLRAAGVREVHAESSNHHLGSRHLHGGCRAGHDPRSSVVDRDGRVHEAENVYVVDGGFFPFAGGVNPTLTIQANALRIAHRVAAQLGTDAPPPIRPDEEAHP</sequence>
<dbReference type="PANTHER" id="PTHR46056:SF12">
    <property type="entry name" value="LONG-CHAIN-ALCOHOL OXIDASE"/>
    <property type="match status" value="1"/>
</dbReference>
<feature type="domain" description="4Fe-4S ferredoxin-type" evidence="6">
    <location>
        <begin position="3"/>
        <end position="34"/>
    </location>
</feature>
<proteinExistence type="inferred from homology"/>
<reference evidence="7 8" key="1">
    <citation type="submission" date="2019-02" db="EMBL/GenBank/DDBJ databases">
        <title>Draft genome sequences of novel Actinobacteria.</title>
        <authorList>
            <person name="Sahin N."/>
            <person name="Ay H."/>
            <person name="Saygin H."/>
        </authorList>
    </citation>
    <scope>NUCLEOTIDE SEQUENCE [LARGE SCALE GENOMIC DNA]</scope>
    <source>
        <strain evidence="7 8">JCM 30529</strain>
    </source>
</reference>
<evidence type="ECO:0000256" key="1">
    <source>
        <dbReference type="ARBA" id="ARBA00010790"/>
    </source>
</evidence>
<dbReference type="Pfam" id="PF00732">
    <property type="entry name" value="GMC_oxred_N"/>
    <property type="match status" value="1"/>
</dbReference>
<protein>
    <submittedName>
        <fullName evidence="7">GMC family oxidoreductase</fullName>
    </submittedName>
</protein>
<keyword evidence="8" id="KW-1185">Reference proteome</keyword>
<accession>A0ABY2DCL4</accession>
<dbReference type="Gene3D" id="3.50.50.60">
    <property type="entry name" value="FAD/NAD(P)-binding domain"/>
    <property type="match status" value="2"/>
</dbReference>
<gene>
    <name evidence="7" type="ORF">E1091_18035</name>
</gene>
<feature type="region of interest" description="Disordered" evidence="5">
    <location>
        <begin position="256"/>
        <end position="278"/>
    </location>
</feature>
<evidence type="ECO:0000313" key="8">
    <source>
        <dbReference type="Proteomes" id="UP000295626"/>
    </source>
</evidence>
<evidence type="ECO:0000259" key="6">
    <source>
        <dbReference type="PROSITE" id="PS51379"/>
    </source>
</evidence>
<name>A0ABY2DCL4_9ACTN</name>
<dbReference type="InterPro" id="IPR000172">
    <property type="entry name" value="GMC_OxRdtase_N"/>
</dbReference>